<organism evidence="3 4">
    <name type="scientific">Acuticoccus mangrovi</name>
    <dbReference type="NCBI Taxonomy" id="2796142"/>
    <lineage>
        <taxon>Bacteria</taxon>
        <taxon>Pseudomonadati</taxon>
        <taxon>Pseudomonadota</taxon>
        <taxon>Alphaproteobacteria</taxon>
        <taxon>Hyphomicrobiales</taxon>
        <taxon>Amorphaceae</taxon>
        <taxon>Acuticoccus</taxon>
    </lineage>
</organism>
<dbReference type="InterPro" id="IPR006076">
    <property type="entry name" value="FAD-dep_OxRdtase"/>
</dbReference>
<evidence type="ECO:0000259" key="2">
    <source>
        <dbReference type="Pfam" id="PF01266"/>
    </source>
</evidence>
<accession>A0A934MIA2</accession>
<dbReference type="GO" id="GO:0016491">
    <property type="term" value="F:oxidoreductase activity"/>
    <property type="evidence" value="ECO:0007669"/>
    <property type="project" value="UniProtKB-KW"/>
</dbReference>
<dbReference type="PROSITE" id="PS51257">
    <property type="entry name" value="PROKAR_LIPOPROTEIN"/>
    <property type="match status" value="1"/>
</dbReference>
<dbReference type="EMBL" id="JAEKJA010000031">
    <property type="protein sequence ID" value="MBJ3778543.1"/>
    <property type="molecule type" value="Genomic_DNA"/>
</dbReference>
<feature type="domain" description="FAD dependent oxidoreductase" evidence="2">
    <location>
        <begin position="9"/>
        <end position="356"/>
    </location>
</feature>
<protein>
    <submittedName>
        <fullName evidence="3">FAD-binding oxidoreductase</fullName>
    </submittedName>
</protein>
<evidence type="ECO:0000256" key="1">
    <source>
        <dbReference type="ARBA" id="ARBA00023002"/>
    </source>
</evidence>
<name>A0A934MIA2_9HYPH</name>
<dbReference type="Gene3D" id="3.30.9.10">
    <property type="entry name" value="D-Amino Acid Oxidase, subunit A, domain 2"/>
    <property type="match status" value="1"/>
</dbReference>
<keyword evidence="4" id="KW-1185">Reference proteome</keyword>
<dbReference type="PANTHER" id="PTHR13847">
    <property type="entry name" value="SARCOSINE DEHYDROGENASE-RELATED"/>
    <property type="match status" value="1"/>
</dbReference>
<dbReference type="AlphaFoldDB" id="A0A934MIA2"/>
<dbReference type="PANTHER" id="PTHR13847:SF287">
    <property type="entry name" value="FAD-DEPENDENT OXIDOREDUCTASE DOMAIN-CONTAINING PROTEIN 1"/>
    <property type="match status" value="1"/>
</dbReference>
<dbReference type="RefSeq" id="WP_198884449.1">
    <property type="nucleotide sequence ID" value="NZ_JAEKJA010000031.1"/>
</dbReference>
<dbReference type="Pfam" id="PF01266">
    <property type="entry name" value="DAO"/>
    <property type="match status" value="1"/>
</dbReference>
<keyword evidence="1" id="KW-0560">Oxidoreductase</keyword>
<dbReference type="InterPro" id="IPR036188">
    <property type="entry name" value="FAD/NAD-bd_sf"/>
</dbReference>
<gene>
    <name evidence="3" type="ORF">JCR33_22775</name>
</gene>
<comment type="caution">
    <text evidence="3">The sequence shown here is derived from an EMBL/GenBank/DDBJ whole genome shotgun (WGS) entry which is preliminary data.</text>
</comment>
<dbReference type="GO" id="GO:0005737">
    <property type="term" value="C:cytoplasm"/>
    <property type="evidence" value="ECO:0007669"/>
    <property type="project" value="TreeGrafter"/>
</dbReference>
<proteinExistence type="predicted"/>
<dbReference type="SUPFAM" id="SSF51905">
    <property type="entry name" value="FAD/NAD(P)-binding domain"/>
    <property type="match status" value="1"/>
</dbReference>
<dbReference type="Gene3D" id="3.50.50.60">
    <property type="entry name" value="FAD/NAD(P)-binding domain"/>
    <property type="match status" value="1"/>
</dbReference>
<evidence type="ECO:0000313" key="4">
    <source>
        <dbReference type="Proteomes" id="UP000609531"/>
    </source>
</evidence>
<evidence type="ECO:0000313" key="3">
    <source>
        <dbReference type="EMBL" id="MBJ3778543.1"/>
    </source>
</evidence>
<sequence length="384" mass="41350">MAEPRRRADVVIVGGGIVGCSTAFFLRQRGLSVVVLERWLVGQQASGTNFGNVRRQGRYLPQLPLANRSREIWGRIRELTGSDVEFMPVGHVRFLWSEEQIDVVEAYRREAATYGLELHILGRNAIREKFPFVGPEAIAGSWSPHDGHANPRLVSPAFARAARRDGAEIVENCDVLAVEKVGEDFLVSTAQGDYRAPVVMIAAGAWAAGLSAAFGQPVPLKAGGPQMGVTEPLPYFVHPVVGVATATAEEVIYLRQIPRGNVIFGGVRRGPASLGAERAKYDPDGVFAQFRQVLRLAPSLSHARLIRTWSGVEGYMDDNIPVMGASGKVAGLYYAFGFSGHGFQTGPGVGDVMAELIATGRTTTPIDDFHIRRFGEGGDAGSPG</sequence>
<reference evidence="3" key="1">
    <citation type="submission" date="2020-12" db="EMBL/GenBank/DDBJ databases">
        <title>Bacterial taxonomy.</title>
        <authorList>
            <person name="Pan X."/>
        </authorList>
    </citation>
    <scope>NUCLEOTIDE SEQUENCE</scope>
    <source>
        <strain evidence="3">B2012</strain>
    </source>
</reference>
<dbReference type="Proteomes" id="UP000609531">
    <property type="component" value="Unassembled WGS sequence"/>
</dbReference>